<dbReference type="GO" id="GO:0022857">
    <property type="term" value="F:transmembrane transporter activity"/>
    <property type="evidence" value="ECO:0007669"/>
    <property type="project" value="InterPro"/>
</dbReference>
<dbReference type="OrthoDB" id="9775268at2"/>
<feature type="transmembrane region" description="Helical" evidence="7">
    <location>
        <begin position="20"/>
        <end position="48"/>
    </location>
</feature>
<dbReference type="CDD" id="cd06173">
    <property type="entry name" value="MFS_MefA_like"/>
    <property type="match status" value="1"/>
</dbReference>
<dbReference type="HOGENOM" id="CLU_034180_15_1_3"/>
<dbReference type="AlphaFoldDB" id="B8HU14"/>
<name>B8HU14_CYAP4</name>
<dbReference type="InterPro" id="IPR036259">
    <property type="entry name" value="MFS_trans_sf"/>
</dbReference>
<dbReference type="GO" id="GO:0005886">
    <property type="term" value="C:plasma membrane"/>
    <property type="evidence" value="ECO:0007669"/>
    <property type="project" value="UniProtKB-SubCell"/>
</dbReference>
<feature type="transmembrane region" description="Helical" evidence="7">
    <location>
        <begin position="268"/>
        <end position="286"/>
    </location>
</feature>
<accession>B8HU14</accession>
<dbReference type="PANTHER" id="PTHR43266:SF2">
    <property type="entry name" value="MAJOR FACILITATOR SUPERFAMILY (MFS) PROFILE DOMAIN-CONTAINING PROTEIN"/>
    <property type="match status" value="1"/>
</dbReference>
<evidence type="ECO:0000256" key="1">
    <source>
        <dbReference type="ARBA" id="ARBA00004651"/>
    </source>
</evidence>
<keyword evidence="5 7" id="KW-1133">Transmembrane helix</keyword>
<proteinExistence type="predicted"/>
<dbReference type="Pfam" id="PF07690">
    <property type="entry name" value="MFS_1"/>
    <property type="match status" value="1"/>
</dbReference>
<feature type="transmembrane region" description="Helical" evidence="7">
    <location>
        <begin position="232"/>
        <end position="256"/>
    </location>
</feature>
<evidence type="ECO:0000313" key="9">
    <source>
        <dbReference type="EMBL" id="ACL42934.1"/>
    </source>
</evidence>
<dbReference type="eggNOG" id="COG2814">
    <property type="taxonomic scope" value="Bacteria"/>
</dbReference>
<feature type="transmembrane region" description="Helical" evidence="7">
    <location>
        <begin position="298"/>
        <end position="320"/>
    </location>
</feature>
<gene>
    <name evidence="9" type="ordered locus">Cyan7425_0543</name>
</gene>
<evidence type="ECO:0000256" key="7">
    <source>
        <dbReference type="SAM" id="Phobius"/>
    </source>
</evidence>
<evidence type="ECO:0000256" key="2">
    <source>
        <dbReference type="ARBA" id="ARBA00022448"/>
    </source>
</evidence>
<dbReference type="STRING" id="395961.Cyan7425_0543"/>
<feature type="transmembrane region" description="Helical" evidence="7">
    <location>
        <begin position="100"/>
        <end position="124"/>
    </location>
</feature>
<keyword evidence="4 7" id="KW-0812">Transmembrane</keyword>
<feature type="transmembrane region" description="Helical" evidence="7">
    <location>
        <begin position="340"/>
        <end position="361"/>
    </location>
</feature>
<feature type="transmembrane region" description="Helical" evidence="7">
    <location>
        <begin position="145"/>
        <end position="166"/>
    </location>
</feature>
<dbReference type="EMBL" id="CP001344">
    <property type="protein sequence ID" value="ACL42934.1"/>
    <property type="molecule type" value="Genomic_DNA"/>
</dbReference>
<dbReference type="InterPro" id="IPR011701">
    <property type="entry name" value="MFS"/>
</dbReference>
<feature type="transmembrane region" description="Helical" evidence="7">
    <location>
        <begin position="60"/>
        <end position="80"/>
    </location>
</feature>
<dbReference type="SUPFAM" id="SSF103473">
    <property type="entry name" value="MFS general substrate transporter"/>
    <property type="match status" value="1"/>
</dbReference>
<keyword evidence="3" id="KW-1003">Cell membrane</keyword>
<sequence length="437" mass="47234">MLTPSPSGSGFRTLLHNRAFLILWGGQIISQLADKIFLVLLITLVVNYDPPRFLENSMNSAVMVANTLPAVFLGSAAGIFVDRYPKRIILSSSNVLRGLLVLSIPVFPKLFLILLLIAFLESILTQFFAPAEQSAIPLVVPEHNLLTANALFITTMMGSLVVGFAIGEPLLSWSAAWGGNYGREVLVGGLYILAGVILGLLPLKEELGPDRVELHPWQDLQEGFRYLRRNRLLSNAMVQLTVLYCVFAALTVLAVGLAGEIGLKPTQFGFLLAAAGIGLIGGAGFLGQWGNRLHHRPLPLIGFLLMATVLLLFSFVNSFWVSLLLRAVGQTPDPATLHQWQLGLGLLLSVILGVGSSLVGVPMQTLIQVETPPLMRGKVFGFQNNIVNIALSVPLAIAGILADKLGLRFVLVSMGLIVALAGVWAWQSTRRVLEDIL</sequence>
<keyword evidence="2" id="KW-0813">Transport</keyword>
<evidence type="ECO:0000256" key="3">
    <source>
        <dbReference type="ARBA" id="ARBA00022475"/>
    </source>
</evidence>
<feature type="domain" description="Major facilitator superfamily (MFS) profile" evidence="8">
    <location>
        <begin position="231"/>
        <end position="437"/>
    </location>
</feature>
<dbReference type="PANTHER" id="PTHR43266">
    <property type="entry name" value="MACROLIDE-EFFLUX PROTEIN"/>
    <property type="match status" value="1"/>
</dbReference>
<dbReference type="InterPro" id="IPR020846">
    <property type="entry name" value="MFS_dom"/>
</dbReference>
<reference evidence="9" key="1">
    <citation type="submission" date="2009-01" db="EMBL/GenBank/DDBJ databases">
        <title>Complete sequence of chromosome Cyanothece sp. PCC 7425.</title>
        <authorList>
            <consortium name="US DOE Joint Genome Institute"/>
            <person name="Lucas S."/>
            <person name="Copeland A."/>
            <person name="Lapidus A."/>
            <person name="Glavina del Rio T."/>
            <person name="Dalin E."/>
            <person name="Tice H."/>
            <person name="Bruce D."/>
            <person name="Goodwin L."/>
            <person name="Pitluck S."/>
            <person name="Sims D."/>
            <person name="Meineke L."/>
            <person name="Brettin T."/>
            <person name="Detter J.C."/>
            <person name="Han C."/>
            <person name="Larimer F."/>
            <person name="Land M."/>
            <person name="Hauser L."/>
            <person name="Kyrpides N."/>
            <person name="Ovchinnikova G."/>
            <person name="Liberton M."/>
            <person name="Stoeckel J."/>
            <person name="Banerjee A."/>
            <person name="Singh A."/>
            <person name="Page L."/>
            <person name="Sato H."/>
            <person name="Zhao L."/>
            <person name="Sherman L."/>
            <person name="Pakrasi H."/>
            <person name="Richardson P."/>
        </authorList>
    </citation>
    <scope>NUCLEOTIDE SEQUENCE</scope>
    <source>
        <strain evidence="9">PCC 7425</strain>
    </source>
</reference>
<dbReference type="Gene3D" id="1.20.1250.20">
    <property type="entry name" value="MFS general substrate transporter like domains"/>
    <property type="match status" value="2"/>
</dbReference>
<protein>
    <submittedName>
        <fullName evidence="9">Major facilitator superfamily MFS_1</fullName>
    </submittedName>
</protein>
<evidence type="ECO:0000256" key="5">
    <source>
        <dbReference type="ARBA" id="ARBA00022989"/>
    </source>
</evidence>
<evidence type="ECO:0000256" key="6">
    <source>
        <dbReference type="ARBA" id="ARBA00023136"/>
    </source>
</evidence>
<dbReference type="KEGG" id="cyn:Cyan7425_0543"/>
<organism evidence="9">
    <name type="scientific">Cyanothece sp. (strain PCC 7425 / ATCC 29141)</name>
    <dbReference type="NCBI Taxonomy" id="395961"/>
    <lineage>
        <taxon>Bacteria</taxon>
        <taxon>Bacillati</taxon>
        <taxon>Cyanobacteriota</taxon>
        <taxon>Cyanophyceae</taxon>
        <taxon>Gomontiellales</taxon>
        <taxon>Cyanothecaceae</taxon>
        <taxon>Cyanothece</taxon>
    </lineage>
</organism>
<feature type="transmembrane region" description="Helical" evidence="7">
    <location>
        <begin position="186"/>
        <end position="203"/>
    </location>
</feature>
<dbReference type="PROSITE" id="PS50850">
    <property type="entry name" value="MFS"/>
    <property type="match status" value="1"/>
</dbReference>
<evidence type="ECO:0000259" key="8">
    <source>
        <dbReference type="PROSITE" id="PS50850"/>
    </source>
</evidence>
<evidence type="ECO:0000256" key="4">
    <source>
        <dbReference type="ARBA" id="ARBA00022692"/>
    </source>
</evidence>
<comment type="subcellular location">
    <subcellularLocation>
        <location evidence="1">Cell membrane</location>
        <topology evidence="1">Multi-pass membrane protein</topology>
    </subcellularLocation>
</comment>
<keyword evidence="6 7" id="KW-0472">Membrane</keyword>
<feature type="transmembrane region" description="Helical" evidence="7">
    <location>
        <begin position="382"/>
        <end position="401"/>
    </location>
</feature>
<feature type="transmembrane region" description="Helical" evidence="7">
    <location>
        <begin position="407"/>
        <end position="426"/>
    </location>
</feature>